<proteinExistence type="predicted"/>
<reference evidence="1" key="1">
    <citation type="submission" date="2023-04" db="EMBL/GenBank/DDBJ databases">
        <title>Black Yeasts Isolated from many extreme environments.</title>
        <authorList>
            <person name="Coleine C."/>
            <person name="Stajich J.E."/>
            <person name="Selbmann L."/>
        </authorList>
    </citation>
    <scope>NUCLEOTIDE SEQUENCE</scope>
    <source>
        <strain evidence="1">CCFEE 5312</strain>
    </source>
</reference>
<dbReference type="AlphaFoldDB" id="A0AAJ0D9E3"/>
<keyword evidence="2" id="KW-1185">Reference proteome</keyword>
<dbReference type="EMBL" id="JAWDJX010000161">
    <property type="protein sequence ID" value="KAK3045727.1"/>
    <property type="molecule type" value="Genomic_DNA"/>
</dbReference>
<evidence type="ECO:0000313" key="2">
    <source>
        <dbReference type="Proteomes" id="UP001271007"/>
    </source>
</evidence>
<dbReference type="Proteomes" id="UP001271007">
    <property type="component" value="Unassembled WGS sequence"/>
</dbReference>
<evidence type="ECO:0000313" key="1">
    <source>
        <dbReference type="EMBL" id="KAK3045727.1"/>
    </source>
</evidence>
<comment type="caution">
    <text evidence="1">The sequence shown here is derived from an EMBL/GenBank/DDBJ whole genome shotgun (WGS) entry which is preliminary data.</text>
</comment>
<sequence length="141" mass="15848">MPLDMNDVLNGTETIETILDTTVVPHHSEAVKLLERRWRAWAEETRPDFLSPDTCFARIPAVGEIKGFLLYLTTAEIVLQHKGNPRSCNRQGDAGELWSNEETVIWIEPPIASSNLKAGCPKQLTSDCSKSVIDWIDDHSF</sequence>
<organism evidence="1 2">
    <name type="scientific">Extremus antarcticus</name>
    <dbReference type="NCBI Taxonomy" id="702011"/>
    <lineage>
        <taxon>Eukaryota</taxon>
        <taxon>Fungi</taxon>
        <taxon>Dikarya</taxon>
        <taxon>Ascomycota</taxon>
        <taxon>Pezizomycotina</taxon>
        <taxon>Dothideomycetes</taxon>
        <taxon>Dothideomycetidae</taxon>
        <taxon>Mycosphaerellales</taxon>
        <taxon>Extremaceae</taxon>
        <taxon>Extremus</taxon>
    </lineage>
</organism>
<gene>
    <name evidence="1" type="ORF">LTR09_012723</name>
</gene>
<name>A0AAJ0D9E3_9PEZI</name>
<protein>
    <submittedName>
        <fullName evidence="1">Uncharacterized protein</fullName>
    </submittedName>
</protein>
<accession>A0AAJ0D9E3</accession>